<evidence type="ECO:0000313" key="1">
    <source>
        <dbReference type="EMBL" id="JAE37201.1"/>
    </source>
</evidence>
<dbReference type="EMBL" id="GBRH01160695">
    <property type="protein sequence ID" value="JAE37201.1"/>
    <property type="molecule type" value="Transcribed_RNA"/>
</dbReference>
<sequence>MVNISGALFSCLFLEIYFSLAKRVGTFLGSKTKRAFSTHMRCELLGLIQLEILMIGQHDLQG</sequence>
<reference evidence="1" key="2">
    <citation type="journal article" date="2015" name="Data Brief">
        <title>Shoot transcriptome of the giant reed, Arundo donax.</title>
        <authorList>
            <person name="Barrero R.A."/>
            <person name="Guerrero F.D."/>
            <person name="Moolhuijzen P."/>
            <person name="Goolsby J.A."/>
            <person name="Tidwell J."/>
            <person name="Bellgard S.E."/>
            <person name="Bellgard M.I."/>
        </authorList>
    </citation>
    <scope>NUCLEOTIDE SEQUENCE</scope>
    <source>
        <tissue evidence="1">Shoot tissue taken approximately 20 cm above the soil surface</tissue>
    </source>
</reference>
<proteinExistence type="predicted"/>
<accession>A0A0A9HQN8</accession>
<protein>
    <submittedName>
        <fullName evidence="1">Uncharacterized protein</fullName>
    </submittedName>
</protein>
<reference evidence="1" key="1">
    <citation type="submission" date="2014-09" db="EMBL/GenBank/DDBJ databases">
        <authorList>
            <person name="Magalhaes I.L.F."/>
            <person name="Oliveira U."/>
            <person name="Santos F.R."/>
            <person name="Vidigal T.H.D.A."/>
            <person name="Brescovit A.D."/>
            <person name="Santos A.J."/>
        </authorList>
    </citation>
    <scope>NUCLEOTIDE SEQUENCE</scope>
    <source>
        <tissue evidence="1">Shoot tissue taken approximately 20 cm above the soil surface</tissue>
    </source>
</reference>
<organism evidence="1">
    <name type="scientific">Arundo donax</name>
    <name type="common">Giant reed</name>
    <name type="synonym">Donax arundinaceus</name>
    <dbReference type="NCBI Taxonomy" id="35708"/>
    <lineage>
        <taxon>Eukaryota</taxon>
        <taxon>Viridiplantae</taxon>
        <taxon>Streptophyta</taxon>
        <taxon>Embryophyta</taxon>
        <taxon>Tracheophyta</taxon>
        <taxon>Spermatophyta</taxon>
        <taxon>Magnoliopsida</taxon>
        <taxon>Liliopsida</taxon>
        <taxon>Poales</taxon>
        <taxon>Poaceae</taxon>
        <taxon>PACMAD clade</taxon>
        <taxon>Arundinoideae</taxon>
        <taxon>Arundineae</taxon>
        <taxon>Arundo</taxon>
    </lineage>
</organism>
<name>A0A0A9HQN8_ARUDO</name>
<dbReference type="AlphaFoldDB" id="A0A0A9HQN8"/>